<comment type="cofactor">
    <cofactor evidence="6">
        <name>Mg(2+)</name>
        <dbReference type="ChEBI" id="CHEBI:18420"/>
    </cofactor>
</comment>
<protein>
    <recommendedName>
        <fullName evidence="6">Endonuclease V</fullName>
        <ecNumber evidence="6">3.1.21.7</ecNumber>
    </recommendedName>
    <alternativeName>
        <fullName evidence="6">Deoxyinosine 3'endonuclease</fullName>
    </alternativeName>
    <alternativeName>
        <fullName evidence="6">Deoxyribonuclease V</fullName>
        <shortName evidence="6">DNase V</shortName>
    </alternativeName>
</protein>
<comment type="caution">
    <text evidence="7">The sequence shown here is derived from an EMBL/GenBank/DDBJ whole genome shotgun (WGS) entry which is preliminary data.</text>
</comment>
<dbReference type="NCBIfam" id="NF008629">
    <property type="entry name" value="PRK11617.1"/>
    <property type="match status" value="1"/>
</dbReference>
<dbReference type="HAMAP" id="MF_00801">
    <property type="entry name" value="Endonuclease_5"/>
    <property type="match status" value="1"/>
</dbReference>
<keyword evidence="6" id="KW-0460">Magnesium</keyword>
<name>A0A831LJ82_9BACT</name>
<evidence type="ECO:0000256" key="1">
    <source>
        <dbReference type="ARBA" id="ARBA00004496"/>
    </source>
</evidence>
<dbReference type="InterPro" id="IPR007581">
    <property type="entry name" value="Endonuclease-V"/>
</dbReference>
<gene>
    <name evidence="6" type="primary">nfi</name>
    <name evidence="7" type="ORF">ENN94_04210</name>
</gene>
<dbReference type="EMBL" id="DSDO01000293">
    <property type="protein sequence ID" value="HDR46888.1"/>
    <property type="molecule type" value="Genomic_DNA"/>
</dbReference>
<evidence type="ECO:0000256" key="6">
    <source>
        <dbReference type="HAMAP-Rule" id="MF_00801"/>
    </source>
</evidence>
<dbReference type="Gene3D" id="3.30.2170.10">
    <property type="entry name" value="archaeoglobus fulgidus dsm 4304 superfamily"/>
    <property type="match status" value="1"/>
</dbReference>
<dbReference type="PANTHER" id="PTHR28511:SF1">
    <property type="entry name" value="ENDONUCLEASE V"/>
    <property type="match status" value="1"/>
</dbReference>
<feature type="binding site" evidence="6">
    <location>
        <position position="112"/>
    </location>
    <ligand>
        <name>Mg(2+)</name>
        <dbReference type="ChEBI" id="CHEBI:18420"/>
    </ligand>
</feature>
<evidence type="ECO:0000256" key="3">
    <source>
        <dbReference type="ARBA" id="ARBA00022722"/>
    </source>
</evidence>
<keyword evidence="3 6" id="KW-0540">Nuclease</keyword>
<comment type="subcellular location">
    <subcellularLocation>
        <location evidence="1 6">Cytoplasm</location>
    </subcellularLocation>
</comment>
<dbReference type="AlphaFoldDB" id="A0A831LJ82"/>
<proteinExistence type="inferred from homology"/>
<evidence type="ECO:0000313" key="7">
    <source>
        <dbReference type="EMBL" id="HDR46888.1"/>
    </source>
</evidence>
<organism evidence="7">
    <name type="scientific">Geoalkalibacter subterraneus</name>
    <dbReference type="NCBI Taxonomy" id="483547"/>
    <lineage>
        <taxon>Bacteria</taxon>
        <taxon>Pseudomonadati</taxon>
        <taxon>Thermodesulfobacteriota</taxon>
        <taxon>Desulfuromonadia</taxon>
        <taxon>Desulfuromonadales</taxon>
        <taxon>Geoalkalibacteraceae</taxon>
        <taxon>Geoalkalibacter</taxon>
    </lineage>
</organism>
<evidence type="ECO:0000256" key="4">
    <source>
        <dbReference type="ARBA" id="ARBA00022759"/>
    </source>
</evidence>
<dbReference type="GO" id="GO:0006281">
    <property type="term" value="P:DNA repair"/>
    <property type="evidence" value="ECO:0007669"/>
    <property type="project" value="UniProtKB-UniRule"/>
</dbReference>
<dbReference type="Pfam" id="PF04493">
    <property type="entry name" value="Endonuclease_5"/>
    <property type="match status" value="1"/>
</dbReference>
<keyword evidence="6" id="KW-0227">DNA damage</keyword>
<sequence>MEFNELHSWDLTPREAVALQRDLSEQVTLQERLPSVVRTLAGVDVSYEKHGREFFAGVVLLSFPDLEPFAWASARGQVDFPYIPGLLSFRELPVVLEAFRKLQEVPDLVMVDGQGIAHPRRLGIASHLGLWIELPTIGCAKSRLCGVHDEVGLEKGAGAPLYDRGELIGRVLRSRTGVKPLYVSPGYAIDVDRAAQWVLDSCRRYRMPEPTRQAHLFTNRLRRAARE</sequence>
<comment type="catalytic activity">
    <reaction evidence="6">
        <text>Endonucleolytic cleavage at apurinic or apyrimidinic sites to products with a 5'-phosphate.</text>
        <dbReference type="EC" id="3.1.21.7"/>
    </reaction>
</comment>
<keyword evidence="2 6" id="KW-0963">Cytoplasm</keyword>
<accession>A0A831LJ82</accession>
<dbReference type="GO" id="GO:0043737">
    <property type="term" value="F:deoxyribonuclease V activity"/>
    <property type="evidence" value="ECO:0007669"/>
    <property type="project" value="UniProtKB-UniRule"/>
</dbReference>
<keyword evidence="6" id="KW-0479">Metal-binding</keyword>
<dbReference type="Proteomes" id="UP000886162">
    <property type="component" value="Unassembled WGS sequence"/>
</dbReference>
<keyword evidence="5 6" id="KW-0378">Hydrolase</keyword>
<dbReference type="GO" id="GO:0016891">
    <property type="term" value="F:RNA endonuclease activity producing 5'-phosphomonoesters, hydrolytic mechanism"/>
    <property type="evidence" value="ECO:0007669"/>
    <property type="project" value="TreeGrafter"/>
</dbReference>
<comment type="function">
    <text evidence="6">DNA repair enzyme involved in the repair of deaminated bases. Selectively cleaves double-stranded DNA at the second phosphodiester bond 3' to a deoxyinosine leaving behind the intact lesion on the nicked DNA.</text>
</comment>
<dbReference type="GO" id="GO:0000287">
    <property type="term" value="F:magnesium ion binding"/>
    <property type="evidence" value="ECO:0007669"/>
    <property type="project" value="UniProtKB-UniRule"/>
</dbReference>
<dbReference type="GO" id="GO:0005737">
    <property type="term" value="C:cytoplasm"/>
    <property type="evidence" value="ECO:0007669"/>
    <property type="project" value="UniProtKB-SubCell"/>
</dbReference>
<reference evidence="7" key="1">
    <citation type="journal article" date="2020" name="mSystems">
        <title>Genome- and Community-Level Interaction Insights into Carbon Utilization and Element Cycling Functions of Hydrothermarchaeota in Hydrothermal Sediment.</title>
        <authorList>
            <person name="Zhou Z."/>
            <person name="Liu Y."/>
            <person name="Xu W."/>
            <person name="Pan J."/>
            <person name="Luo Z.H."/>
            <person name="Li M."/>
        </authorList>
    </citation>
    <scope>NUCLEOTIDE SEQUENCE [LARGE SCALE GENOMIC DNA]</scope>
    <source>
        <strain evidence="7">SpSt-1220</strain>
    </source>
</reference>
<evidence type="ECO:0000256" key="5">
    <source>
        <dbReference type="ARBA" id="ARBA00022801"/>
    </source>
</evidence>
<keyword evidence="4 6" id="KW-0255">Endonuclease</keyword>
<comment type="similarity">
    <text evidence="6">Belongs to the endonuclease V family.</text>
</comment>
<keyword evidence="6" id="KW-0234">DNA repair</keyword>
<dbReference type="EC" id="3.1.21.7" evidence="6"/>
<feature type="site" description="Interaction with target DNA" evidence="6">
    <location>
        <position position="82"/>
    </location>
</feature>
<dbReference type="PANTHER" id="PTHR28511">
    <property type="entry name" value="ENDONUCLEASE V"/>
    <property type="match status" value="1"/>
</dbReference>
<dbReference type="CDD" id="cd06559">
    <property type="entry name" value="Endonuclease_V"/>
    <property type="match status" value="1"/>
</dbReference>
<evidence type="ECO:0000256" key="2">
    <source>
        <dbReference type="ARBA" id="ARBA00022490"/>
    </source>
</evidence>
<feature type="binding site" evidence="6">
    <location>
        <position position="44"/>
    </location>
    <ligand>
        <name>Mg(2+)</name>
        <dbReference type="ChEBI" id="CHEBI:18420"/>
    </ligand>
</feature>
<dbReference type="GO" id="GO:0003727">
    <property type="term" value="F:single-stranded RNA binding"/>
    <property type="evidence" value="ECO:0007669"/>
    <property type="project" value="TreeGrafter"/>
</dbReference>